<dbReference type="InterPro" id="IPR016704">
    <property type="entry name" value="Conjugal_tfr_TrbD"/>
</dbReference>
<reference evidence="5 6" key="1">
    <citation type="submission" date="2014-10" db="EMBL/GenBank/DDBJ databases">
        <title>Genome sequence of Novosphingobium malaysiense MUSC 273(T).</title>
        <authorList>
            <person name="Lee L.-H."/>
        </authorList>
    </citation>
    <scope>NUCLEOTIDE SEQUENCE [LARGE SCALE GENOMIC DNA]</scope>
    <source>
        <strain evidence="5 6">MUSC 273</strain>
    </source>
</reference>
<organism evidence="5 6">
    <name type="scientific">Novosphingobium malaysiense</name>
    <dbReference type="NCBI Taxonomy" id="1348853"/>
    <lineage>
        <taxon>Bacteria</taxon>
        <taxon>Pseudomonadati</taxon>
        <taxon>Pseudomonadota</taxon>
        <taxon>Alphaproteobacteria</taxon>
        <taxon>Sphingomonadales</taxon>
        <taxon>Sphingomonadaceae</taxon>
        <taxon>Novosphingobium</taxon>
    </lineage>
</organism>
<comment type="caution">
    <text evidence="5">The sequence shown here is derived from an EMBL/GenBank/DDBJ whole genome shotgun (WGS) entry which is preliminary data.</text>
</comment>
<dbReference type="EMBL" id="JTDI01000003">
    <property type="protein sequence ID" value="KHK91880.1"/>
    <property type="molecule type" value="Genomic_DNA"/>
</dbReference>
<dbReference type="PIRSF" id="PIRSF017854">
    <property type="entry name" value="T4SS_TrbD"/>
    <property type="match status" value="1"/>
</dbReference>
<dbReference type="RefSeq" id="WP_039284903.1">
    <property type="nucleotide sequence ID" value="NZ_JTDI01000003.1"/>
</dbReference>
<evidence type="ECO:0000313" key="6">
    <source>
        <dbReference type="Proteomes" id="UP000031057"/>
    </source>
</evidence>
<dbReference type="Pfam" id="PF05101">
    <property type="entry name" value="VirB3"/>
    <property type="match status" value="1"/>
</dbReference>
<dbReference type="OrthoDB" id="9801524at2"/>
<evidence type="ECO:0000256" key="2">
    <source>
        <dbReference type="ARBA" id="ARBA00022692"/>
    </source>
</evidence>
<proteinExistence type="predicted"/>
<dbReference type="AlphaFoldDB" id="A0A0B1ZL97"/>
<evidence type="ECO:0008006" key="7">
    <source>
        <dbReference type="Google" id="ProtNLM"/>
    </source>
</evidence>
<keyword evidence="6" id="KW-1185">Reference proteome</keyword>
<evidence type="ECO:0000313" key="5">
    <source>
        <dbReference type="EMBL" id="KHK91880.1"/>
    </source>
</evidence>
<sequence length="99" mass="10314">MTLAASSRFGSGGGEHAAGFEAPLHRALVEPILLGGAPRAIAILNGTLAAALGLGLQQWLAGLVFWMLGHTLAVFAARRDPDFAAVLVRHLRHKPVLSA</sequence>
<evidence type="ECO:0000256" key="3">
    <source>
        <dbReference type="ARBA" id="ARBA00022989"/>
    </source>
</evidence>
<accession>A0A0B1ZL97</accession>
<evidence type="ECO:0000256" key="4">
    <source>
        <dbReference type="ARBA" id="ARBA00023136"/>
    </source>
</evidence>
<keyword evidence="2" id="KW-0812">Transmembrane</keyword>
<gene>
    <name evidence="5" type="ORF">LK12_14215</name>
</gene>
<keyword evidence="4" id="KW-0472">Membrane</keyword>
<evidence type="ECO:0000256" key="1">
    <source>
        <dbReference type="ARBA" id="ARBA00004370"/>
    </source>
</evidence>
<comment type="subcellular location">
    <subcellularLocation>
        <location evidence="1">Membrane</location>
    </subcellularLocation>
</comment>
<keyword evidence="3" id="KW-1133">Transmembrane helix</keyword>
<protein>
    <recommendedName>
        <fullName evidence="7">Conjugal transfer protein</fullName>
    </recommendedName>
</protein>
<dbReference type="STRING" id="1348853.LK12_14215"/>
<dbReference type="InterPro" id="IPR007792">
    <property type="entry name" value="T4SS_VirB3/TrbD/AvhB"/>
</dbReference>
<dbReference type="Proteomes" id="UP000031057">
    <property type="component" value="Unassembled WGS sequence"/>
</dbReference>
<dbReference type="GO" id="GO:0016020">
    <property type="term" value="C:membrane"/>
    <property type="evidence" value="ECO:0007669"/>
    <property type="project" value="UniProtKB-SubCell"/>
</dbReference>
<name>A0A0B1ZL97_9SPHN</name>